<evidence type="ECO:0000313" key="18">
    <source>
        <dbReference type="EMBL" id="MBB5224661.1"/>
    </source>
</evidence>
<keyword evidence="7 16" id="KW-0808">Transferase</keyword>
<keyword evidence="6" id="KW-0444">Lipid biosynthesis</keyword>
<accession>A0A7W8G6K1</accession>
<dbReference type="NCBIfam" id="TIGR00560">
    <property type="entry name" value="pgsA"/>
    <property type="match status" value="1"/>
</dbReference>
<evidence type="ECO:0000256" key="2">
    <source>
        <dbReference type="ARBA" id="ARBA00005042"/>
    </source>
</evidence>
<gene>
    <name evidence="18" type="ORF">HNP76_000001</name>
</gene>
<dbReference type="PIRSF" id="PIRSF000847">
    <property type="entry name" value="Phos_ph_gly_syn"/>
    <property type="match status" value="1"/>
</dbReference>
<dbReference type="AlphaFoldDB" id="A0A7W8G6K1"/>
<evidence type="ECO:0000256" key="1">
    <source>
        <dbReference type="ARBA" id="ARBA00004141"/>
    </source>
</evidence>
<dbReference type="InterPro" id="IPR043130">
    <property type="entry name" value="CDP-OH_PTrfase_TM_dom"/>
</dbReference>
<evidence type="ECO:0000256" key="7">
    <source>
        <dbReference type="ARBA" id="ARBA00022679"/>
    </source>
</evidence>
<feature type="transmembrane region" description="Helical" evidence="17">
    <location>
        <begin position="7"/>
        <end position="28"/>
    </location>
</feature>
<keyword evidence="9 17" id="KW-1133">Transmembrane helix</keyword>
<dbReference type="Proteomes" id="UP000518887">
    <property type="component" value="Unassembled WGS sequence"/>
</dbReference>
<evidence type="ECO:0000256" key="8">
    <source>
        <dbReference type="ARBA" id="ARBA00022692"/>
    </source>
</evidence>
<dbReference type="PANTHER" id="PTHR14269:SF62">
    <property type="entry name" value="CDP-DIACYLGLYCEROL--GLYCEROL-3-PHOSPHATE 3-PHOSPHATIDYLTRANSFERASE 1, CHLOROPLASTIC"/>
    <property type="match status" value="1"/>
</dbReference>
<evidence type="ECO:0000256" key="15">
    <source>
        <dbReference type="NCBIfam" id="TIGR00560"/>
    </source>
</evidence>
<evidence type="ECO:0000256" key="9">
    <source>
        <dbReference type="ARBA" id="ARBA00022989"/>
    </source>
</evidence>
<reference evidence="18 19" key="1">
    <citation type="submission" date="2020-08" db="EMBL/GenBank/DDBJ databases">
        <title>Genomic Encyclopedia of Type Strains, Phase IV (KMG-IV): sequencing the most valuable type-strain genomes for metagenomic binning, comparative biology and taxonomic classification.</title>
        <authorList>
            <person name="Goeker M."/>
        </authorList>
    </citation>
    <scope>NUCLEOTIDE SEQUENCE [LARGE SCALE GENOMIC DNA]</scope>
    <source>
        <strain evidence="18 19">DSM 103462</strain>
    </source>
</reference>
<evidence type="ECO:0000256" key="16">
    <source>
        <dbReference type="RuleBase" id="RU003750"/>
    </source>
</evidence>
<dbReference type="InterPro" id="IPR048254">
    <property type="entry name" value="CDP_ALCOHOL_P_TRANSF_CS"/>
</dbReference>
<keyword evidence="19" id="KW-1185">Reference proteome</keyword>
<feature type="transmembrane region" description="Helical" evidence="17">
    <location>
        <begin position="78"/>
        <end position="104"/>
    </location>
</feature>
<dbReference type="EMBL" id="JACHFQ010000001">
    <property type="protein sequence ID" value="MBB5224661.1"/>
    <property type="molecule type" value="Genomic_DNA"/>
</dbReference>
<keyword evidence="13" id="KW-1208">Phospholipid metabolism</keyword>
<comment type="similarity">
    <text evidence="3 16">Belongs to the CDP-alcohol phosphatidyltransferase class-I family.</text>
</comment>
<evidence type="ECO:0000256" key="6">
    <source>
        <dbReference type="ARBA" id="ARBA00022516"/>
    </source>
</evidence>
<organism evidence="18 19">
    <name type="scientific">Treponema ruminis</name>
    <dbReference type="NCBI Taxonomy" id="744515"/>
    <lineage>
        <taxon>Bacteria</taxon>
        <taxon>Pseudomonadati</taxon>
        <taxon>Spirochaetota</taxon>
        <taxon>Spirochaetia</taxon>
        <taxon>Spirochaetales</taxon>
        <taxon>Treponemataceae</taxon>
        <taxon>Treponema</taxon>
    </lineage>
</organism>
<keyword evidence="11 17" id="KW-0472">Membrane</keyword>
<protein>
    <recommendedName>
        <fullName evidence="5 15">CDP-diacylglycerol--glycerol-3-phosphate 3-phosphatidyltransferase</fullName>
        <ecNumber evidence="4 15">2.7.8.5</ecNumber>
    </recommendedName>
</protein>
<dbReference type="PROSITE" id="PS00379">
    <property type="entry name" value="CDP_ALCOHOL_P_TRANSF"/>
    <property type="match status" value="1"/>
</dbReference>
<evidence type="ECO:0000313" key="19">
    <source>
        <dbReference type="Proteomes" id="UP000518887"/>
    </source>
</evidence>
<evidence type="ECO:0000256" key="13">
    <source>
        <dbReference type="ARBA" id="ARBA00023264"/>
    </source>
</evidence>
<dbReference type="GO" id="GO:0008444">
    <property type="term" value="F:CDP-diacylglycerol-glycerol-3-phosphate 3-phosphatidyltransferase activity"/>
    <property type="evidence" value="ECO:0007669"/>
    <property type="project" value="UniProtKB-UniRule"/>
</dbReference>
<keyword evidence="8 17" id="KW-0812">Transmembrane</keyword>
<evidence type="ECO:0000256" key="14">
    <source>
        <dbReference type="ARBA" id="ARBA00048586"/>
    </source>
</evidence>
<evidence type="ECO:0000256" key="3">
    <source>
        <dbReference type="ARBA" id="ARBA00010441"/>
    </source>
</evidence>
<proteinExistence type="inferred from homology"/>
<comment type="pathway">
    <text evidence="2">Phospholipid metabolism; phosphatidylglycerol biosynthesis; phosphatidylglycerol from CDP-diacylglycerol: step 1/2.</text>
</comment>
<comment type="caution">
    <text evidence="18">The sequence shown here is derived from an EMBL/GenBank/DDBJ whole genome shotgun (WGS) entry which is preliminary data.</text>
</comment>
<dbReference type="GO" id="GO:0046474">
    <property type="term" value="P:glycerophospholipid biosynthetic process"/>
    <property type="evidence" value="ECO:0007669"/>
    <property type="project" value="TreeGrafter"/>
</dbReference>
<feature type="transmembrane region" description="Helical" evidence="17">
    <location>
        <begin position="169"/>
        <end position="192"/>
    </location>
</feature>
<feature type="transmembrane region" description="Helical" evidence="17">
    <location>
        <begin position="134"/>
        <end position="157"/>
    </location>
</feature>
<evidence type="ECO:0000256" key="10">
    <source>
        <dbReference type="ARBA" id="ARBA00023098"/>
    </source>
</evidence>
<dbReference type="InterPro" id="IPR050324">
    <property type="entry name" value="CDP-alcohol_PTase-I"/>
</dbReference>
<dbReference type="Pfam" id="PF01066">
    <property type="entry name" value="CDP-OH_P_transf"/>
    <property type="match status" value="1"/>
</dbReference>
<dbReference type="RefSeq" id="WP_184656270.1">
    <property type="nucleotide sequence ID" value="NZ_JACHFQ010000001.1"/>
</dbReference>
<evidence type="ECO:0000256" key="5">
    <source>
        <dbReference type="ARBA" id="ARBA00014944"/>
    </source>
</evidence>
<dbReference type="PANTHER" id="PTHR14269">
    <property type="entry name" value="CDP-DIACYLGLYCEROL--GLYCEROL-3-PHOSPHATE 3-PHOSPHATIDYLTRANSFERASE-RELATED"/>
    <property type="match status" value="1"/>
</dbReference>
<dbReference type="InterPro" id="IPR000462">
    <property type="entry name" value="CDP-OH_P_trans"/>
</dbReference>
<keyword evidence="12" id="KW-0594">Phospholipid biosynthesis</keyword>
<comment type="subcellular location">
    <subcellularLocation>
        <location evidence="1">Membrane</location>
        <topology evidence="1">Multi-pass membrane protein</topology>
    </subcellularLocation>
</comment>
<keyword evidence="10" id="KW-0443">Lipid metabolism</keyword>
<name>A0A7W8G6K1_9SPIR</name>
<dbReference type="Gene3D" id="1.20.120.1760">
    <property type="match status" value="1"/>
</dbReference>
<evidence type="ECO:0000256" key="11">
    <source>
        <dbReference type="ARBA" id="ARBA00023136"/>
    </source>
</evidence>
<dbReference type="EC" id="2.7.8.5" evidence="4 15"/>
<dbReference type="GO" id="GO:0016020">
    <property type="term" value="C:membrane"/>
    <property type="evidence" value="ECO:0007669"/>
    <property type="project" value="UniProtKB-SubCell"/>
</dbReference>
<sequence>MTLSNRFTLARAIFAPIFYVLFNLPIWLNSHTLGVVSACIMIPLLAVIEVTDYWDGHYARKYNEVSDFGKLFDPFADVILNLTVFLCAVEAGYMPFVLFVLIFYREFSQTFLRMVALKKGVAIAARMGGKLKTVFYIIAGFFFLTLESYTRFAFPFIPEFIDNIIKTSLLWSTRTLFVICVLLSWGSFIDYIKSFHSILKGSD</sequence>
<evidence type="ECO:0000256" key="17">
    <source>
        <dbReference type="SAM" id="Phobius"/>
    </source>
</evidence>
<evidence type="ECO:0000256" key="12">
    <source>
        <dbReference type="ARBA" id="ARBA00023209"/>
    </source>
</evidence>
<evidence type="ECO:0000256" key="4">
    <source>
        <dbReference type="ARBA" id="ARBA00013170"/>
    </source>
</evidence>
<dbReference type="InterPro" id="IPR004570">
    <property type="entry name" value="Phosphatidylglycerol_P_synth"/>
</dbReference>
<comment type="catalytic activity">
    <reaction evidence="14">
        <text>a CDP-1,2-diacyl-sn-glycerol + sn-glycerol 3-phosphate = a 1,2-diacyl-sn-glycero-3-phospho-(1'-sn-glycero-3'-phosphate) + CMP + H(+)</text>
        <dbReference type="Rhea" id="RHEA:12593"/>
        <dbReference type="ChEBI" id="CHEBI:15378"/>
        <dbReference type="ChEBI" id="CHEBI:57597"/>
        <dbReference type="ChEBI" id="CHEBI:58332"/>
        <dbReference type="ChEBI" id="CHEBI:60110"/>
        <dbReference type="ChEBI" id="CHEBI:60377"/>
        <dbReference type="EC" id="2.7.8.5"/>
    </reaction>
</comment>